<keyword evidence="6" id="KW-0378">Hydrolase</keyword>
<keyword evidence="9" id="KW-0693">Viral RNA replication</keyword>
<dbReference type="GO" id="GO:0039694">
    <property type="term" value="P:viral RNA genome replication"/>
    <property type="evidence" value="ECO:0007669"/>
    <property type="project" value="InterPro"/>
</dbReference>
<evidence type="ECO:0000256" key="3">
    <source>
        <dbReference type="ARBA" id="ARBA00022679"/>
    </source>
</evidence>
<keyword evidence="10" id="KW-0472">Membrane</keyword>
<evidence type="ECO:0000256" key="9">
    <source>
        <dbReference type="ARBA" id="ARBA00022953"/>
    </source>
</evidence>
<sequence>MLSLRDISTQQYDSDLLSPNLLALNNVLTSVEYHKHHQSHCSWIDASTQMNAPCDLNQRSNPDSILSSQQFINDHYKNTFFHILCKFSPTCSLNVARGVLFLQRQFNLLQDSALQFLRSIYERNELNPYTYIINPTDDNLTPVEIVTDVLTNPAREITGFLQAMICSADNAHALFNASQLTLLDPQTGMKSRPTRILSKAVFNFLSSFANRPKSDLFSVLAIVTGAIATARGSNVAGLTTIFSSLAMMMNPNTTLMANTQKAALYNMSQIVTLRQTTRFIVLASILLLTYKIGGAAFSAFARLFKLKEIQAHAFGIESLIVVILGLLTTWLSGHYHSSFILDFLRTSSLIGGANFVCNTLNDAIVFITRLIADFATWVGLKKITKPLNDFISKSSVDKYMRRGGKVSELLPKINTFLAAKPVGITGPGTLHFIQEGRELIRSIDACLAEVTAIDGAGHLLSMLSRYRQQITSAIENSIFTSENSSERFEPVMTLFCGGPRIGKTMFVNSFINALKTVFSRYNSVDGQLRHTGILATQDRWVYSRNSDDPFFSGYNKQALIFYDDIFTSNNARDGSVGSQRHEQELSEIQHLVSSQPYAPPMPEVGAGVPCPKGTYISPAFVVATSNFLFPNSGSRDTTVIDDRISKVILVVHDPDIEKDQTFSHLHFFQSTVRLSQLRSEQEHRGWVDPYSPMNHFPTTLNEFRNWNLQCFFKEVTIQDLIADQITSHEQRLIELQIRRAGAMRIANGEDDYIDKLVHSFSNVCNHYALTPPLNFRARLLAQGLTGACAASLTPSGKTLQETSNGPINFCLSNGVFGVGHVSDERECLCECGHTSILLCPHFSSLSINFSFIERDTTSPPPRLPPFSLVDGRLVKNNVDIPLDVPFWRTCTSCFSSRYPIPVLDSLPLHDGDPLPNSFVVIVSRDFKNPIGLGYYCEKRARVSYITSTGTIREAPVERARPLATIEPHSNGNLFDFIQLMITKSQEPLPEQPTDDQIRQLFKQIDKATKGPKKPFTEEQRDILLADYTTIPSPDFTPSRESIVWVDTFTQRLTKISRQLNLVPYHLDDLTNSTLLYSTAKNLHNFNNFSWKYLLHYTIACLKITLEWESPVRIEFKKDHVALVNVTSPICKSAQWYGKEPLTIGILSFLTDLDVEIASSNSYSLSCLCSFVNSLYCIREPCWTDKLTAACQSLWSLLTSHKKVLLYGLAAFAGAFLVGSLVPFTASFIRRPKITPHGLYDEYHHPSERLKHPWPETYHRLLRSCFHPNTARVAKNKCRLCANFSKSVTHSNWDYNKEKKIFDDICQENSHHPDLKPFLLGVYTFNSKCISLLGSNDEEHVRQSLLRMAWDGHVPFTGAGMTRHLYIFRAWHCYNARYKAIETLTRLNENILHRLGSYNGQIMYKTQLTFPRTCAYESQPIENCTLVSSCTHPQKHAYYLPSEPVKYSAIDKVVATATSGCGFIMTNGHVRGRGLVVADGVLLTAAHVLTPLIDNDIEIHWRGQTRFSFFCSSDRVQIFPNSDLILVRTSSDELPASQISSIISPHPPKVGSKVSIVKLNPDLSKELIPCEVLPMQTASTRMTTHYFVSKHLEPGDSGSIVVQGGSIVGHYHGAYDNKGVVCYWPSAIEKHIQAMRNTDFFDSRFIQYVDDHGFAVIDEFDTKQFDSNPPTSERKTELHDAFASMGISSVKAPASLSQEALEKSIYKWQPVEEYFDSDYATAASDYSNYISTLLELEHGKATPFETWDDAVNGCELNKARNLKKVDMSTSAGAPWCDNGITKSDFIDDSCPDRLKCKQAFVEILDQVEEQFRGSNVAGYTATANSKDELRDLERVRLKKTRLFCATPLHHNVMFRKYYGKWISQFKALPYNQGFHAMGCDVFGTDWNDLYNYLMSPPAHQGRVSEPVFLAGDFSRFDTSHSGWKMRLAFKVAAATSTEPKMCDALAMSISRFGLRFRDKEFKVPAGLPSGCQMTTPINCVLNTLLWLTVWRKLTGGNLQSFKENTRLVVYGDDVVFGIDKNSPHFKYLTPERIQNVMKQLGYDLESADDLPLRWVPISEVTFLKRRFVPDPVNPNLVHAPRPLDEVYTQLMWRRSEPTYEAQQCCFYAFAAEIGQHPKTVQQQALSNLREAIRISGSDLCKHAISSIDMAHTMERAYLKQLELTDLLRLRTMFWRLW</sequence>
<keyword evidence="3" id="KW-0808">Transferase</keyword>
<keyword evidence="8" id="KW-0067">ATP-binding</keyword>
<evidence type="ECO:0000256" key="1">
    <source>
        <dbReference type="ARBA" id="ARBA00022484"/>
    </source>
</evidence>
<dbReference type="GO" id="GO:0006508">
    <property type="term" value="P:proteolysis"/>
    <property type="evidence" value="ECO:0007669"/>
    <property type="project" value="UniProtKB-KW"/>
</dbReference>
<dbReference type="GO" id="GO:0003968">
    <property type="term" value="F:RNA-directed RNA polymerase activity"/>
    <property type="evidence" value="ECO:0007669"/>
    <property type="project" value="UniProtKB-KW"/>
</dbReference>
<accession>A0AB38ZK14</accession>
<dbReference type="CDD" id="cd23169">
    <property type="entry name" value="ps-ssRNAv-Picornavirales"/>
    <property type="match status" value="1"/>
</dbReference>
<dbReference type="InterPro" id="IPR000605">
    <property type="entry name" value="Helicase_SF3_ssDNA/RNA_vir"/>
</dbReference>
<dbReference type="GO" id="GO:0003723">
    <property type="term" value="F:RNA binding"/>
    <property type="evidence" value="ECO:0007669"/>
    <property type="project" value="InterPro"/>
</dbReference>
<dbReference type="InterPro" id="IPR043502">
    <property type="entry name" value="DNA/RNA_pol_sf"/>
</dbReference>
<dbReference type="InterPro" id="IPR009003">
    <property type="entry name" value="Peptidase_S1_PA"/>
</dbReference>
<feature type="domain" description="RdRp catalytic" evidence="11">
    <location>
        <begin position="1905"/>
        <end position="2025"/>
    </location>
</feature>
<dbReference type="InterPro" id="IPR014759">
    <property type="entry name" value="Helicase_SF3_ssRNA_vir"/>
</dbReference>
<keyword evidence="10" id="KW-0812">Transmembrane</keyword>
<keyword evidence="10" id="KW-1133">Transmembrane helix</keyword>
<proteinExistence type="predicted"/>
<dbReference type="GO" id="GO:0006351">
    <property type="term" value="P:DNA-templated transcription"/>
    <property type="evidence" value="ECO:0007669"/>
    <property type="project" value="InterPro"/>
</dbReference>
<feature type="transmembrane region" description="Helical" evidence="10">
    <location>
        <begin position="279"/>
        <end position="301"/>
    </location>
</feature>
<dbReference type="InterPro" id="IPR007094">
    <property type="entry name" value="RNA-dir_pol_PSvirus"/>
</dbReference>
<dbReference type="InterPro" id="IPR001205">
    <property type="entry name" value="RNA-dir_pol_C"/>
</dbReference>
<evidence type="ECO:0000256" key="4">
    <source>
        <dbReference type="ARBA" id="ARBA00022695"/>
    </source>
</evidence>
<evidence type="ECO:0000259" key="11">
    <source>
        <dbReference type="PROSITE" id="PS50507"/>
    </source>
</evidence>
<keyword evidence="2" id="KW-0645">Protease</keyword>
<reference evidence="13" key="1">
    <citation type="journal article" date="2024" name="NPJ Biofilms Microbiomes">
        <title>Decoding the RNA viromes in shrew lungs along the eastern coast of China.</title>
        <authorList>
            <person name="Zhang J.T."/>
            <person name="Hu Z.Y."/>
            <person name="Tang F."/>
            <person name="Liu Y.T."/>
            <person name="Tan W.L."/>
            <person name="Ma X.F."/>
            <person name="Zhang Y.F."/>
            <person name="Si G.Q."/>
            <person name="Zhang L."/>
            <person name="Zhang M.Q."/>
            <person name="Peng C."/>
            <person name="Fu B.K."/>
            <person name="Fang L.Q."/>
            <person name="Zhang X.A."/>
            <person name="Liu W."/>
        </authorList>
    </citation>
    <scope>NUCLEOTIDE SEQUENCE</scope>
    <source>
        <strain evidence="13">Picorna_5</strain>
    </source>
</reference>
<protein>
    <submittedName>
        <fullName evidence="13">Non-structural protein</fullName>
    </submittedName>
</protein>
<dbReference type="GO" id="GO:0003724">
    <property type="term" value="F:RNA helicase activity"/>
    <property type="evidence" value="ECO:0007669"/>
    <property type="project" value="InterPro"/>
</dbReference>
<dbReference type="SUPFAM" id="SSF56672">
    <property type="entry name" value="DNA/RNA polymerases"/>
    <property type="match status" value="1"/>
</dbReference>
<dbReference type="Pfam" id="PF00910">
    <property type="entry name" value="RNA_helicase"/>
    <property type="match status" value="1"/>
</dbReference>
<feature type="transmembrane region" description="Helical" evidence="10">
    <location>
        <begin position="313"/>
        <end position="332"/>
    </location>
</feature>
<evidence type="ECO:0000256" key="8">
    <source>
        <dbReference type="ARBA" id="ARBA00022840"/>
    </source>
</evidence>
<dbReference type="GO" id="GO:0005524">
    <property type="term" value="F:ATP binding"/>
    <property type="evidence" value="ECO:0007669"/>
    <property type="project" value="UniProtKB-KW"/>
</dbReference>
<dbReference type="Pfam" id="PF00680">
    <property type="entry name" value="RdRP_1"/>
    <property type="match status" value="1"/>
</dbReference>
<evidence type="ECO:0000259" key="12">
    <source>
        <dbReference type="PROSITE" id="PS51218"/>
    </source>
</evidence>
<reference evidence="13" key="2">
    <citation type="submission" date="2024-01" db="EMBL/GenBank/DDBJ databases">
        <authorList>
            <person name="Zhang X.-A."/>
            <person name="Zhang J.-T."/>
            <person name="Hu Z.-Y."/>
            <person name="Liu W."/>
        </authorList>
    </citation>
    <scope>NUCLEOTIDE SEQUENCE</scope>
    <source>
        <strain evidence="13">Picorna_5</strain>
    </source>
</reference>
<name>A0AB38ZK14_9VIRU</name>
<evidence type="ECO:0000256" key="2">
    <source>
        <dbReference type="ARBA" id="ARBA00022670"/>
    </source>
</evidence>
<evidence type="ECO:0000256" key="5">
    <source>
        <dbReference type="ARBA" id="ARBA00022741"/>
    </source>
</evidence>
<evidence type="ECO:0000256" key="7">
    <source>
        <dbReference type="ARBA" id="ARBA00022807"/>
    </source>
</evidence>
<dbReference type="EMBL" id="PP272657">
    <property type="protein sequence ID" value="WZI33378.1"/>
    <property type="molecule type" value="Genomic_RNA"/>
</dbReference>
<evidence type="ECO:0000256" key="6">
    <source>
        <dbReference type="ARBA" id="ARBA00022801"/>
    </source>
</evidence>
<evidence type="ECO:0000313" key="13">
    <source>
        <dbReference type="EMBL" id="WZI33378.1"/>
    </source>
</evidence>
<feature type="domain" description="SF3 helicase" evidence="12">
    <location>
        <begin position="470"/>
        <end position="665"/>
    </location>
</feature>
<keyword evidence="5" id="KW-0547">Nucleotide-binding</keyword>
<dbReference type="Gene3D" id="3.30.70.270">
    <property type="match status" value="1"/>
</dbReference>
<evidence type="ECO:0000256" key="10">
    <source>
        <dbReference type="SAM" id="Phobius"/>
    </source>
</evidence>
<dbReference type="GO" id="GO:0008234">
    <property type="term" value="F:cysteine-type peptidase activity"/>
    <property type="evidence" value="ECO:0007669"/>
    <property type="project" value="UniProtKB-KW"/>
</dbReference>
<keyword evidence="7" id="KW-0788">Thiol protease</keyword>
<keyword evidence="4" id="KW-0548">Nucleotidyltransferase</keyword>
<dbReference type="PROSITE" id="PS51218">
    <property type="entry name" value="SF3_HELICASE_2"/>
    <property type="match status" value="1"/>
</dbReference>
<organism evidence="13">
    <name type="scientific">Crocidura shantungensis picorna-like virus 3</name>
    <dbReference type="NCBI Taxonomy" id="3139523"/>
    <lineage>
        <taxon>Viruses</taxon>
        <taxon>Riboviria</taxon>
        <taxon>Orthornavirae</taxon>
        <taxon>Pisuviricota</taxon>
        <taxon>Pisoniviricetes</taxon>
        <taxon>Picornavirales</taxon>
    </lineage>
</organism>
<dbReference type="SUPFAM" id="SSF50494">
    <property type="entry name" value="Trypsin-like serine proteases"/>
    <property type="match status" value="1"/>
</dbReference>
<keyword evidence="1" id="KW-0696">RNA-directed RNA polymerase</keyword>
<dbReference type="PROSITE" id="PS50507">
    <property type="entry name" value="RDRP_SSRNA_POS"/>
    <property type="match status" value="1"/>
</dbReference>
<dbReference type="InterPro" id="IPR043128">
    <property type="entry name" value="Rev_trsase/Diguanyl_cyclase"/>
</dbReference>